<evidence type="ECO:0000313" key="5">
    <source>
        <dbReference type="Proteomes" id="UP000438429"/>
    </source>
</evidence>
<sequence length="1162" mass="129767">MSPGEPEPELRSTRTQRHHYSSSCRFRRRQHPAPRPGRQQRDQSGPDTVKLRGFLPPESFGATLRFFWWEKKKKKKKQFISEDPSSERNSQLCEKKSEAEKLYENAPTVQTEEEEEERSGFQAQQTAEVPLSKMRCVVIDTFSSKPQSDEMKGIIKRVVKILEKHEPGRSGAGALSFLSGHASSSSSTCSGALRLGPIPPDEASAVQNYVEHMLFLLMEEDAGQGGAMGPILEFVVLEGVMERLFLWSLRRQFTEDMKLEQLRMYQMLLSQAKQPLLHHKPVLRPLMMLLASCAGAGTDSGGVVEAELVLLLNQLQGSVGQQARDALLLIMSLSASEPRVAQHIDQNTYICPVLATGLSGLYSSLPARLQVYSEDWHCLDQADWQQVPALVHFLHSLDFCSAVTKVAHPSIRAQLLGYIYNGFLVPVLAPALHKLTVEEVMTTTAYLDLFLRSISEPALLQTFLSFILLHTHDNVHILDTLVSRVNTPFQLGTVSLALFRTLIGLFCEDVMLQLVFRACRLWSAPYDGIHPSLEEYRSDTPGNDIEEEEEIVQRVKSDSICSLVIPCPPSALSPTPSSLDTISTGNQTGRAGSALELEWDDIFADDDPSSSAMLNLGLANGGGTMGTTTPEPPSLPLPPRHIQEMRRSAIKLVHGSYVEESDFQDDVLVYDLVAQKDTKAAILERLMAANRLARGSISHSQRVTTASTITTMLTTTGRTVMETVNSIMSTRRRSEDGEREERRRTEEYGMELTRRGEDCGKETGRRKDEEEDEENRTNSQGEQKRHQVFTNGFKAKDHIIDECIDAEEDSQSFEESCNLSDCTTITTINHKHTTQQQHKHHITQHPKPHLVTNAFSNGHDESEPRYPLVSATNAKSPSLLDNKVPKNDGFLSQYHELMLSLGVEPDYDDVTDDICTFRKRVRLLRQKLEEEKVGLCEDSIFSLDDGGVEGEEEEEEELMEEEDEGEEMRSSSKKGSRRHGVPFTGPFISVLLSRLENLLENSIAVNLLVTGILAQLASYPQPLLRSFLLSTDMTHIQPNVRTLYQVLVSVHAQIERYVAARPDYPALVTQAWRFLLAKDQDSKFRECLESPCGDIILDPSLPNGSVKDALALPPLGVLPPCPPIPAHAKNRVFAIVLYAEFLKELAAIGQEHSIALDCSAEE</sequence>
<dbReference type="Pfam" id="PF10257">
    <property type="entry name" value="RAI16-like"/>
    <property type="match status" value="2"/>
</dbReference>
<evidence type="ECO:0000256" key="2">
    <source>
        <dbReference type="SAM" id="MobiDB-lite"/>
    </source>
</evidence>
<protein>
    <recommendedName>
        <fullName evidence="3">FHF complex subunit HOOK-interacting protein C-terminal domain-containing protein</fullName>
    </recommendedName>
</protein>
<proteinExistence type="inferred from homology"/>
<evidence type="ECO:0000259" key="3">
    <source>
        <dbReference type="Pfam" id="PF19314"/>
    </source>
</evidence>
<accession>A0A6A4S792</accession>
<dbReference type="InterPro" id="IPR019384">
    <property type="entry name" value="FHIP"/>
</dbReference>
<dbReference type="InterPro" id="IPR045669">
    <property type="entry name" value="FHIP_C"/>
</dbReference>
<feature type="domain" description="FHF complex subunit HOOK-interacting protein C-terminal" evidence="3">
    <location>
        <begin position="984"/>
        <end position="1077"/>
    </location>
</feature>
<dbReference type="Pfam" id="PF19314">
    <property type="entry name" value="DUF5917"/>
    <property type="match status" value="1"/>
</dbReference>
<evidence type="ECO:0000313" key="4">
    <source>
        <dbReference type="EMBL" id="KAF0028977.1"/>
    </source>
</evidence>
<feature type="region of interest" description="Disordered" evidence="2">
    <location>
        <begin position="78"/>
        <end position="126"/>
    </location>
</feature>
<reference evidence="4 5" key="1">
    <citation type="submission" date="2019-06" db="EMBL/GenBank/DDBJ databases">
        <title>Draft genomes of female and male turbot (Scophthalmus maximus).</title>
        <authorList>
            <person name="Xu H."/>
            <person name="Xu X.-W."/>
            <person name="Shao C."/>
            <person name="Chen S."/>
        </authorList>
    </citation>
    <scope>NUCLEOTIDE SEQUENCE [LARGE SCALE GENOMIC DNA]</scope>
    <source>
        <strain evidence="4">Ysfricsl-2016a</strain>
        <tissue evidence="4">Blood</tissue>
    </source>
</reference>
<evidence type="ECO:0000256" key="1">
    <source>
        <dbReference type="ARBA" id="ARBA00024336"/>
    </source>
</evidence>
<dbReference type="Proteomes" id="UP000438429">
    <property type="component" value="Unassembled WGS sequence"/>
</dbReference>
<feature type="compositionally biased region" description="Basic residues" evidence="2">
    <location>
        <begin position="14"/>
        <end position="32"/>
    </location>
</feature>
<feature type="region of interest" description="Disordered" evidence="2">
    <location>
        <begin position="727"/>
        <end position="788"/>
    </location>
</feature>
<dbReference type="PANTHER" id="PTHR21705">
    <property type="entry name" value="RAI16 PROTEIN-RELATED"/>
    <property type="match status" value="1"/>
</dbReference>
<dbReference type="AlphaFoldDB" id="A0A6A4S792"/>
<organism evidence="4 5">
    <name type="scientific">Scophthalmus maximus</name>
    <name type="common">Turbot</name>
    <name type="synonym">Psetta maxima</name>
    <dbReference type="NCBI Taxonomy" id="52904"/>
    <lineage>
        <taxon>Eukaryota</taxon>
        <taxon>Metazoa</taxon>
        <taxon>Chordata</taxon>
        <taxon>Craniata</taxon>
        <taxon>Vertebrata</taxon>
        <taxon>Euteleostomi</taxon>
        <taxon>Actinopterygii</taxon>
        <taxon>Neopterygii</taxon>
        <taxon>Teleostei</taxon>
        <taxon>Neoteleostei</taxon>
        <taxon>Acanthomorphata</taxon>
        <taxon>Carangaria</taxon>
        <taxon>Pleuronectiformes</taxon>
        <taxon>Pleuronectoidei</taxon>
        <taxon>Scophthalmidae</taxon>
        <taxon>Scophthalmus</taxon>
    </lineage>
</organism>
<comment type="similarity">
    <text evidence="1">Belongs to the FHIP family.</text>
</comment>
<name>A0A6A4S792_SCOMX</name>
<comment type="caution">
    <text evidence="4">The sequence shown here is derived from an EMBL/GenBank/DDBJ whole genome shotgun (WGS) entry which is preliminary data.</text>
</comment>
<dbReference type="Pfam" id="PF19311">
    <property type="entry name" value="KELAA"/>
    <property type="match status" value="1"/>
</dbReference>
<feature type="region of interest" description="Disordered" evidence="2">
    <location>
        <begin position="944"/>
        <end position="978"/>
    </location>
</feature>
<feature type="compositionally biased region" description="Basic and acidic residues" evidence="2">
    <location>
        <begin position="732"/>
        <end position="768"/>
    </location>
</feature>
<feature type="compositionally biased region" description="Basic and acidic residues" evidence="2">
    <location>
        <begin position="93"/>
        <end position="103"/>
    </location>
</feature>
<dbReference type="EMBL" id="VEVO01000016">
    <property type="protein sequence ID" value="KAF0028977.1"/>
    <property type="molecule type" value="Genomic_DNA"/>
</dbReference>
<dbReference type="PANTHER" id="PTHR21705:SF6">
    <property type="entry name" value="FHF COMPLEX SUBUNIT HOOK-INTERACTING PROTEIN 1A"/>
    <property type="match status" value="1"/>
</dbReference>
<gene>
    <name evidence="4" type="ORF">F2P81_018082</name>
</gene>
<feature type="compositionally biased region" description="Acidic residues" evidence="2">
    <location>
        <begin position="946"/>
        <end position="966"/>
    </location>
</feature>
<dbReference type="InterPro" id="IPR045668">
    <property type="entry name" value="FHIP_KELAA_motif"/>
</dbReference>
<feature type="region of interest" description="Disordered" evidence="2">
    <location>
        <begin position="1"/>
        <end position="55"/>
    </location>
</feature>